<dbReference type="PANTHER" id="PTHR31399:SF0">
    <property type="entry name" value="DNA-DIRECTED PRIMASE_POLYMERASE PROTEIN"/>
    <property type="match status" value="1"/>
</dbReference>
<dbReference type="AlphaFoldDB" id="A0AA88UQ46"/>
<keyword evidence="7" id="KW-1185">Reference proteome</keyword>
<evidence type="ECO:0000256" key="4">
    <source>
        <dbReference type="ARBA" id="ARBA00047303"/>
    </source>
</evidence>
<evidence type="ECO:0000313" key="7">
    <source>
        <dbReference type="Proteomes" id="UP001187471"/>
    </source>
</evidence>
<dbReference type="EMBL" id="JAVXUO010001311">
    <property type="protein sequence ID" value="KAK2983582.1"/>
    <property type="molecule type" value="Genomic_DNA"/>
</dbReference>
<dbReference type="GO" id="GO:0003887">
    <property type="term" value="F:DNA-directed DNA polymerase activity"/>
    <property type="evidence" value="ECO:0007669"/>
    <property type="project" value="UniProtKB-EC"/>
</dbReference>
<proteinExistence type="predicted"/>
<evidence type="ECO:0000313" key="6">
    <source>
        <dbReference type="EMBL" id="KAK2983582.1"/>
    </source>
</evidence>
<evidence type="ECO:0000256" key="5">
    <source>
        <dbReference type="SAM" id="MobiDB-lite"/>
    </source>
</evidence>
<dbReference type="GO" id="GO:0006264">
    <property type="term" value="P:mitochondrial DNA replication"/>
    <property type="evidence" value="ECO:0007669"/>
    <property type="project" value="TreeGrafter"/>
</dbReference>
<name>A0AA88UQ46_9ASTE</name>
<dbReference type="GO" id="GO:0031297">
    <property type="term" value="P:replication fork processing"/>
    <property type="evidence" value="ECO:0007669"/>
    <property type="project" value="TreeGrafter"/>
</dbReference>
<sequence>MDYVDRLFECFKCGVSPPQSAVRERRIKRRKLQQVSSVKEASTSSDMPSAGSSGRTQQHSTVSPSHMQNVYTASTSNCLEPMKFSFIFGTPAVKSGSRFSPLVFYGSPHGIPLKRPAHWLRLLHEIRVDLSEQNKLRYLEGVWSTFPRQDDAMKYAKDQVDVHVFSYQDHVNGQRRFLVSTYKEFWQRYKNMNSRFRHHYEVIQEGVPCHLYFDLEFNKQENAEKNGDEMVDLLLVVVFDALLEKYSIQGNHDWIVELDSSTKGMFLFFFYYLRPLFEKFSRHLVIRLHKTAFRDNTHAGAFVAEICSRVHSLRGRDKRFEKLFISKGDSSSADIACQLFVDTAVYSRNRCFRLPLSSKAGKSSLLLPTGRFKCKDMTNSEFLRESTFPRNFVSDAFTSDASRTYLIGKSPFPALDMFVESIASLGNVSGGYLDEKYEVGTGSRSMGSWCTVCPETDSVNESVDSTRVIMFPFDSVIYVVDLRRAAYYQKCHDPDCRGYRSPLRPIPSEAFPDSTILLNLVGRNDIQEHVMHYTPDSCKTEKWLLEAIRFTDKVENMQKTLDLTDRDQTGNEDDDWWMAVERAASQTELMYCGQT</sequence>
<dbReference type="EC" id="2.7.7.102" evidence="3"/>
<evidence type="ECO:0000256" key="3">
    <source>
        <dbReference type="ARBA" id="ARBA00044768"/>
    </source>
</evidence>
<dbReference type="Proteomes" id="UP001187471">
    <property type="component" value="Unassembled WGS sequence"/>
</dbReference>
<dbReference type="GO" id="GO:0042276">
    <property type="term" value="P:error-prone translesion synthesis"/>
    <property type="evidence" value="ECO:0007669"/>
    <property type="project" value="InterPro"/>
</dbReference>
<evidence type="ECO:0000256" key="2">
    <source>
        <dbReference type="ARBA" id="ARBA00044677"/>
    </source>
</evidence>
<comment type="catalytic activity">
    <reaction evidence="4">
        <text>DNA(n) + a 2'-deoxyribonucleoside 5'-triphosphate = DNA(n+1) + diphosphate</text>
        <dbReference type="Rhea" id="RHEA:22508"/>
        <dbReference type="Rhea" id="RHEA-COMP:17339"/>
        <dbReference type="Rhea" id="RHEA-COMP:17340"/>
        <dbReference type="ChEBI" id="CHEBI:33019"/>
        <dbReference type="ChEBI" id="CHEBI:61560"/>
        <dbReference type="ChEBI" id="CHEBI:173112"/>
        <dbReference type="EC" id="2.7.7.7"/>
    </reaction>
    <physiologicalReaction direction="left-to-right" evidence="4">
        <dbReference type="Rhea" id="RHEA:22509"/>
    </physiologicalReaction>
</comment>
<evidence type="ECO:0000256" key="1">
    <source>
        <dbReference type="ARBA" id="ARBA00026139"/>
    </source>
</evidence>
<comment type="caution">
    <text evidence="6">The sequence shown here is derived from an EMBL/GenBank/DDBJ whole genome shotgun (WGS) entry which is preliminary data.</text>
</comment>
<dbReference type="GO" id="GO:0003682">
    <property type="term" value="F:chromatin binding"/>
    <property type="evidence" value="ECO:0007669"/>
    <property type="project" value="TreeGrafter"/>
</dbReference>
<accession>A0AA88UQ46</accession>
<dbReference type="GO" id="GO:0005759">
    <property type="term" value="C:mitochondrial matrix"/>
    <property type="evidence" value="ECO:0007669"/>
    <property type="project" value="TreeGrafter"/>
</dbReference>
<dbReference type="PANTHER" id="PTHR31399">
    <property type="entry name" value="DNA-DIRECTED PRIMASE / POLYMERASE PROTEIN"/>
    <property type="match status" value="1"/>
</dbReference>
<dbReference type="GO" id="GO:0005634">
    <property type="term" value="C:nucleus"/>
    <property type="evidence" value="ECO:0007669"/>
    <property type="project" value="TreeGrafter"/>
</dbReference>
<dbReference type="GO" id="GO:0009411">
    <property type="term" value="P:response to UV"/>
    <property type="evidence" value="ECO:0007669"/>
    <property type="project" value="TreeGrafter"/>
</dbReference>
<feature type="region of interest" description="Disordered" evidence="5">
    <location>
        <begin position="22"/>
        <end position="65"/>
    </location>
</feature>
<dbReference type="InterPro" id="IPR044917">
    <property type="entry name" value="PRIMPOL"/>
</dbReference>
<comment type="catalytic activity">
    <reaction evidence="2">
        <text>ssDNA + n NTP = ssDNA/pppN(pN)n-1 hybrid + (n-1) diphosphate.</text>
        <dbReference type="EC" id="2.7.7.102"/>
    </reaction>
</comment>
<reference evidence="6" key="1">
    <citation type="submission" date="2022-12" db="EMBL/GenBank/DDBJ databases">
        <title>Draft genome assemblies for two species of Escallonia (Escalloniales).</title>
        <authorList>
            <person name="Chanderbali A."/>
            <person name="Dervinis C."/>
            <person name="Anghel I."/>
            <person name="Soltis D."/>
            <person name="Soltis P."/>
            <person name="Zapata F."/>
        </authorList>
    </citation>
    <scope>NUCLEOTIDE SEQUENCE</scope>
    <source>
        <strain evidence="6">UCBG92.1500</strain>
        <tissue evidence="6">Leaf</tissue>
    </source>
</reference>
<organism evidence="6 7">
    <name type="scientific">Escallonia rubra</name>
    <dbReference type="NCBI Taxonomy" id="112253"/>
    <lineage>
        <taxon>Eukaryota</taxon>
        <taxon>Viridiplantae</taxon>
        <taxon>Streptophyta</taxon>
        <taxon>Embryophyta</taxon>
        <taxon>Tracheophyta</taxon>
        <taxon>Spermatophyta</taxon>
        <taxon>Magnoliopsida</taxon>
        <taxon>eudicotyledons</taxon>
        <taxon>Gunneridae</taxon>
        <taxon>Pentapetalae</taxon>
        <taxon>asterids</taxon>
        <taxon>campanulids</taxon>
        <taxon>Escalloniales</taxon>
        <taxon>Escalloniaceae</taxon>
        <taxon>Escallonia</taxon>
    </lineage>
</organism>
<protein>
    <recommendedName>
        <fullName evidence="1">DNA-directed primase/polymerase protein</fullName>
        <ecNumber evidence="3">2.7.7.102</ecNumber>
    </recommendedName>
</protein>
<gene>
    <name evidence="6" type="ORF">RJ640_023116</name>
</gene>
<feature type="compositionally biased region" description="Polar residues" evidence="5">
    <location>
        <begin position="33"/>
        <end position="65"/>
    </location>
</feature>